<dbReference type="PANTHER" id="PTHR30055:SF228">
    <property type="entry name" value="TRANSCRIPTIONAL REGULATOR-RELATED"/>
    <property type="match status" value="1"/>
</dbReference>
<evidence type="ECO:0000313" key="7">
    <source>
        <dbReference type="EMBL" id="GAA3059604.1"/>
    </source>
</evidence>
<keyword evidence="8" id="KW-1185">Reference proteome</keyword>
<evidence type="ECO:0000256" key="4">
    <source>
        <dbReference type="ARBA" id="ARBA00023163"/>
    </source>
</evidence>
<keyword evidence="1" id="KW-0678">Repressor</keyword>
<keyword evidence="4" id="KW-0804">Transcription</keyword>
<evidence type="ECO:0000313" key="8">
    <source>
        <dbReference type="Proteomes" id="UP001500236"/>
    </source>
</evidence>
<feature type="DNA-binding region" description="H-T-H motif" evidence="5">
    <location>
        <begin position="31"/>
        <end position="50"/>
    </location>
</feature>
<accession>A0ABP6LWF7</accession>
<dbReference type="InterPro" id="IPR001647">
    <property type="entry name" value="HTH_TetR"/>
</dbReference>
<dbReference type="EMBL" id="BAAAVT010000006">
    <property type="protein sequence ID" value="GAA3059604.1"/>
    <property type="molecule type" value="Genomic_DNA"/>
</dbReference>
<evidence type="ECO:0000256" key="5">
    <source>
        <dbReference type="PROSITE-ProRule" id="PRU00335"/>
    </source>
</evidence>
<organism evidence="7 8">
    <name type="scientific">Nesterenkonia aethiopica</name>
    <dbReference type="NCBI Taxonomy" id="269144"/>
    <lineage>
        <taxon>Bacteria</taxon>
        <taxon>Bacillati</taxon>
        <taxon>Actinomycetota</taxon>
        <taxon>Actinomycetes</taxon>
        <taxon>Micrococcales</taxon>
        <taxon>Micrococcaceae</taxon>
        <taxon>Nesterenkonia</taxon>
    </lineage>
</organism>
<dbReference type="PANTHER" id="PTHR30055">
    <property type="entry name" value="HTH-TYPE TRANSCRIPTIONAL REGULATOR RUTR"/>
    <property type="match status" value="1"/>
</dbReference>
<gene>
    <name evidence="7" type="ORF">GCM10010529_11590</name>
</gene>
<dbReference type="RefSeq" id="WP_344682070.1">
    <property type="nucleotide sequence ID" value="NZ_BAAAVT010000006.1"/>
</dbReference>
<reference evidence="8" key="1">
    <citation type="journal article" date="2019" name="Int. J. Syst. Evol. Microbiol.">
        <title>The Global Catalogue of Microorganisms (GCM) 10K type strain sequencing project: providing services to taxonomists for standard genome sequencing and annotation.</title>
        <authorList>
            <consortium name="The Broad Institute Genomics Platform"/>
            <consortium name="The Broad Institute Genome Sequencing Center for Infectious Disease"/>
            <person name="Wu L."/>
            <person name="Ma J."/>
        </authorList>
    </citation>
    <scope>NUCLEOTIDE SEQUENCE [LARGE SCALE GENOMIC DNA]</scope>
    <source>
        <strain evidence="8">JCM 14309</strain>
    </source>
</reference>
<dbReference type="Gene3D" id="1.10.357.10">
    <property type="entry name" value="Tetracycline Repressor, domain 2"/>
    <property type="match status" value="1"/>
</dbReference>
<evidence type="ECO:0000256" key="2">
    <source>
        <dbReference type="ARBA" id="ARBA00023015"/>
    </source>
</evidence>
<dbReference type="Pfam" id="PF13977">
    <property type="entry name" value="TetR_C_6"/>
    <property type="match status" value="1"/>
</dbReference>
<proteinExistence type="predicted"/>
<sequence length="202" mass="21307">MPKKVDHHQRRELLAHAVRRVVADHGLGAVSLRSVAAEAGVTGGMVQHYFPTKEAMLDFAMRSASAQYGERMQKALSTLGEAPEPAAALEAVLTALLPRSEQERADGRVALAFMSHASLDSSAAEYLREGNDGMRMLLADWIRSARDASGPAATAESESDAHSAAAALLALTDGLAIQVLSSGLDVDDAESILRLHIAAVLA</sequence>
<dbReference type="PROSITE" id="PS50977">
    <property type="entry name" value="HTH_TETR_2"/>
    <property type="match status" value="1"/>
</dbReference>
<feature type="domain" description="HTH tetR-type" evidence="6">
    <location>
        <begin position="8"/>
        <end position="68"/>
    </location>
</feature>
<dbReference type="InterPro" id="IPR009057">
    <property type="entry name" value="Homeodomain-like_sf"/>
</dbReference>
<dbReference type="Proteomes" id="UP001500236">
    <property type="component" value="Unassembled WGS sequence"/>
</dbReference>
<dbReference type="Pfam" id="PF00440">
    <property type="entry name" value="TetR_N"/>
    <property type="match status" value="1"/>
</dbReference>
<dbReference type="InterPro" id="IPR036271">
    <property type="entry name" value="Tet_transcr_reg_TetR-rel_C_sf"/>
</dbReference>
<keyword evidence="2" id="KW-0805">Transcription regulation</keyword>
<dbReference type="SUPFAM" id="SSF48498">
    <property type="entry name" value="Tetracyclin repressor-like, C-terminal domain"/>
    <property type="match status" value="1"/>
</dbReference>
<protein>
    <recommendedName>
        <fullName evidence="6">HTH tetR-type domain-containing protein</fullName>
    </recommendedName>
</protein>
<dbReference type="SUPFAM" id="SSF46689">
    <property type="entry name" value="Homeodomain-like"/>
    <property type="match status" value="1"/>
</dbReference>
<evidence type="ECO:0000256" key="1">
    <source>
        <dbReference type="ARBA" id="ARBA00022491"/>
    </source>
</evidence>
<name>A0ABP6LWF7_9MICC</name>
<comment type="caution">
    <text evidence="7">The sequence shown here is derived from an EMBL/GenBank/DDBJ whole genome shotgun (WGS) entry which is preliminary data.</text>
</comment>
<evidence type="ECO:0000259" key="6">
    <source>
        <dbReference type="PROSITE" id="PS50977"/>
    </source>
</evidence>
<keyword evidence="3 5" id="KW-0238">DNA-binding</keyword>
<dbReference type="InterPro" id="IPR039538">
    <property type="entry name" value="BetI_C"/>
</dbReference>
<evidence type="ECO:0000256" key="3">
    <source>
        <dbReference type="ARBA" id="ARBA00023125"/>
    </source>
</evidence>
<dbReference type="InterPro" id="IPR050109">
    <property type="entry name" value="HTH-type_TetR-like_transc_reg"/>
</dbReference>